<proteinExistence type="predicted"/>
<feature type="domain" description="KaiC" evidence="7">
    <location>
        <begin position="250"/>
        <end position="475"/>
    </location>
</feature>
<dbReference type="GO" id="GO:0016787">
    <property type="term" value="F:hydrolase activity"/>
    <property type="evidence" value="ECO:0007669"/>
    <property type="project" value="UniProtKB-KW"/>
</dbReference>
<evidence type="ECO:0000313" key="9">
    <source>
        <dbReference type="Proteomes" id="UP000294914"/>
    </source>
</evidence>
<dbReference type="EC" id="2.7.11.1" evidence="1"/>
<dbReference type="RefSeq" id="WP_134085207.1">
    <property type="nucleotide sequence ID" value="NZ_SOQX01000009.1"/>
</dbReference>
<dbReference type="InterPro" id="IPR051347">
    <property type="entry name" value="Circadian_clock_KaiC-rel"/>
</dbReference>
<keyword evidence="5" id="KW-0418">Kinase</keyword>
<evidence type="ECO:0000256" key="1">
    <source>
        <dbReference type="ARBA" id="ARBA00012513"/>
    </source>
</evidence>
<comment type="caution">
    <text evidence="8">The sequence shown here is derived from an EMBL/GenBank/DDBJ whole genome shotgun (WGS) entry which is preliminary data.</text>
</comment>
<sequence length="475" mass="51786">MQSTHYLHLKKIPTGITGLDEITDGGLPSNRPTLVCGNAGCGKTLLGMQFLVKGALERGEPGVFISFEEVGEDLAVNVSSLGYDLPELINNKQLYIDHVDLQGTQLEQGGDYDLEGLFIRLGAAIDKIGAKRVVLDTIDVLFAQLPDPRRLRSELRRLFSWLKQKDVTAIVTAEAGEHTLTRHGIEEYVSDCVIALDHRVQNQLSSRRLRVVKYRGSSHGTNEYPFLIGKQGISILPVTSLTLLHAALEERITTGITGLDEMLGGKGYYRGSSILASGTAGSGKSSFAAHLAQVSVKRGEKVLYFAYEESPAQICRNMASIGIDLGHWLDKGLLQIHAVRPTAAGLEAHLLGILEVVREFEPQTVVIDPLNSFITGGDTGAIKVMLARLLDYLKTEGITAFCNSLTQGGENEEQTEIGISSLMDTWLLLRNTELEKSRSHTVTIIKSRGMSHSNAIHDYHITDQGVIINSDASST</sequence>
<evidence type="ECO:0000256" key="6">
    <source>
        <dbReference type="ARBA" id="ARBA00022801"/>
    </source>
</evidence>
<evidence type="ECO:0000256" key="2">
    <source>
        <dbReference type="ARBA" id="ARBA00022553"/>
    </source>
</evidence>
<dbReference type="InterPro" id="IPR014774">
    <property type="entry name" value="KaiC-like_dom"/>
</dbReference>
<dbReference type="PANTHER" id="PTHR42926:SF1">
    <property type="entry name" value="CIRCADIAN CLOCK OSCILLATOR PROTEIN KAIC 1"/>
    <property type="match status" value="1"/>
</dbReference>
<dbReference type="InterPro" id="IPR003593">
    <property type="entry name" value="AAA+_ATPase"/>
</dbReference>
<name>A0A4R8INY4_9GAMM</name>
<keyword evidence="9" id="KW-1185">Reference proteome</keyword>
<dbReference type="InterPro" id="IPR010624">
    <property type="entry name" value="KaiC_dom"/>
</dbReference>
<protein>
    <recommendedName>
        <fullName evidence="1">non-specific serine/threonine protein kinase</fullName>
        <ecNumber evidence="1">2.7.11.1</ecNumber>
    </recommendedName>
</protein>
<keyword evidence="6" id="KW-0378">Hydrolase</keyword>
<evidence type="ECO:0000259" key="7">
    <source>
        <dbReference type="PROSITE" id="PS51146"/>
    </source>
</evidence>
<keyword evidence="3" id="KW-0808">Transferase</keyword>
<dbReference type="GO" id="GO:0005524">
    <property type="term" value="F:ATP binding"/>
    <property type="evidence" value="ECO:0007669"/>
    <property type="project" value="InterPro"/>
</dbReference>
<organism evidence="8 9">
    <name type="scientific">Thiohalophilus thiocyanatoxydans</name>
    <dbReference type="NCBI Taxonomy" id="381308"/>
    <lineage>
        <taxon>Bacteria</taxon>
        <taxon>Pseudomonadati</taxon>
        <taxon>Pseudomonadota</taxon>
        <taxon>Gammaproteobacteria</taxon>
        <taxon>Thiohalomonadales</taxon>
        <taxon>Thiohalophilaceae</taxon>
        <taxon>Thiohalophilus</taxon>
    </lineage>
</organism>
<dbReference type="Pfam" id="PF06745">
    <property type="entry name" value="ATPase"/>
    <property type="match status" value="2"/>
</dbReference>
<gene>
    <name evidence="8" type="ORF">EDC23_2661</name>
</gene>
<dbReference type="InterPro" id="IPR027417">
    <property type="entry name" value="P-loop_NTPase"/>
</dbReference>
<dbReference type="NCBIfam" id="NF006799">
    <property type="entry name" value="PRK09302.1"/>
    <property type="match status" value="1"/>
</dbReference>
<dbReference type="OrthoDB" id="9783783at2"/>
<dbReference type="SUPFAM" id="SSF52540">
    <property type="entry name" value="P-loop containing nucleoside triphosphate hydrolases"/>
    <property type="match status" value="2"/>
</dbReference>
<dbReference type="Proteomes" id="UP000294914">
    <property type="component" value="Unassembled WGS sequence"/>
</dbReference>
<dbReference type="GO" id="GO:0004674">
    <property type="term" value="F:protein serine/threonine kinase activity"/>
    <property type="evidence" value="ECO:0007669"/>
    <property type="project" value="UniProtKB-EC"/>
</dbReference>
<evidence type="ECO:0000256" key="5">
    <source>
        <dbReference type="ARBA" id="ARBA00022777"/>
    </source>
</evidence>
<evidence type="ECO:0000256" key="4">
    <source>
        <dbReference type="ARBA" id="ARBA00022737"/>
    </source>
</evidence>
<reference evidence="8 9" key="1">
    <citation type="submission" date="2019-03" db="EMBL/GenBank/DDBJ databases">
        <title>Genomic Encyclopedia of Type Strains, Phase IV (KMG-IV): sequencing the most valuable type-strain genomes for metagenomic binning, comparative biology and taxonomic classification.</title>
        <authorList>
            <person name="Goeker M."/>
        </authorList>
    </citation>
    <scope>NUCLEOTIDE SEQUENCE [LARGE SCALE GENOMIC DNA]</scope>
    <source>
        <strain evidence="8 9">DSM 16326</strain>
    </source>
</reference>
<dbReference type="PROSITE" id="PS51146">
    <property type="entry name" value="KAIC"/>
    <property type="match status" value="2"/>
</dbReference>
<dbReference type="InterPro" id="IPR030665">
    <property type="entry name" value="KaiC"/>
</dbReference>
<dbReference type="PANTHER" id="PTHR42926">
    <property type="match status" value="1"/>
</dbReference>
<keyword evidence="2" id="KW-0597">Phosphoprotein</keyword>
<accession>A0A4R8INY4</accession>
<dbReference type="Gene3D" id="3.40.50.300">
    <property type="entry name" value="P-loop containing nucleotide triphosphate hydrolases"/>
    <property type="match status" value="2"/>
</dbReference>
<keyword evidence="4" id="KW-0677">Repeat</keyword>
<dbReference type="PIRSF" id="PIRSF039117">
    <property type="entry name" value="KaiC"/>
    <property type="match status" value="1"/>
</dbReference>
<evidence type="ECO:0000313" key="8">
    <source>
        <dbReference type="EMBL" id="TDX98177.1"/>
    </source>
</evidence>
<feature type="domain" description="KaiC" evidence="7">
    <location>
        <begin position="10"/>
        <end position="249"/>
    </location>
</feature>
<dbReference type="SMART" id="SM00382">
    <property type="entry name" value="AAA"/>
    <property type="match status" value="2"/>
</dbReference>
<evidence type="ECO:0000256" key="3">
    <source>
        <dbReference type="ARBA" id="ARBA00022679"/>
    </source>
</evidence>
<dbReference type="AlphaFoldDB" id="A0A4R8INY4"/>
<dbReference type="EMBL" id="SOQX01000009">
    <property type="protein sequence ID" value="TDX98177.1"/>
    <property type="molecule type" value="Genomic_DNA"/>
</dbReference>